<dbReference type="STRING" id="1450538.A0A2V5HE49"/>
<gene>
    <name evidence="1" type="ORF">BO99DRAFT_431995</name>
</gene>
<evidence type="ECO:0000313" key="2">
    <source>
        <dbReference type="Proteomes" id="UP000249829"/>
    </source>
</evidence>
<protein>
    <submittedName>
        <fullName evidence="1">Uncharacterized protein</fullName>
    </submittedName>
</protein>
<accession>A0A2V5HE49</accession>
<proteinExistence type="predicted"/>
<dbReference type="Gene3D" id="1.25.40.20">
    <property type="entry name" value="Ankyrin repeat-containing domain"/>
    <property type="match status" value="1"/>
</dbReference>
<name>A0A2V5HE49_ASPV1</name>
<dbReference type="Proteomes" id="UP000249829">
    <property type="component" value="Unassembled WGS sequence"/>
</dbReference>
<evidence type="ECO:0000313" key="1">
    <source>
        <dbReference type="EMBL" id="PYI20074.1"/>
    </source>
</evidence>
<reference evidence="1 2" key="1">
    <citation type="submission" date="2018-02" db="EMBL/GenBank/DDBJ databases">
        <title>The genomes of Aspergillus section Nigri reveals drivers in fungal speciation.</title>
        <authorList>
            <consortium name="DOE Joint Genome Institute"/>
            <person name="Vesth T.C."/>
            <person name="Nybo J."/>
            <person name="Theobald S."/>
            <person name="Brandl J."/>
            <person name="Frisvad J.C."/>
            <person name="Nielsen K.F."/>
            <person name="Lyhne E.K."/>
            <person name="Kogle M.E."/>
            <person name="Kuo A."/>
            <person name="Riley R."/>
            <person name="Clum A."/>
            <person name="Nolan M."/>
            <person name="Lipzen A."/>
            <person name="Salamov A."/>
            <person name="Henrissat B."/>
            <person name="Wiebenga A."/>
            <person name="De vries R.P."/>
            <person name="Grigoriev I.V."/>
            <person name="Mortensen U.H."/>
            <person name="Andersen M.R."/>
            <person name="Baker S.E."/>
        </authorList>
    </citation>
    <scope>NUCLEOTIDE SEQUENCE [LARGE SCALE GENOMIC DNA]</scope>
    <source>
        <strain evidence="1 2">CBS 115571</strain>
    </source>
</reference>
<dbReference type="OMA" id="DFLEYSW"/>
<dbReference type="SUPFAM" id="SSF48403">
    <property type="entry name" value="Ankyrin repeat"/>
    <property type="match status" value="1"/>
</dbReference>
<keyword evidence="2" id="KW-1185">Reference proteome</keyword>
<sequence>MGIAALPVELIEIIGDLLEYDSEINALACTNKRLHKVLNPRLYRHNVRHGDSTALAWGIAHHSVKTVKLILDAGASPHECDPHMDWRPMALAVYEGQEDIVRLLR</sequence>
<organism evidence="1 2">
    <name type="scientific">Aspergillus violaceofuscus (strain CBS 115571)</name>
    <dbReference type="NCBI Taxonomy" id="1450538"/>
    <lineage>
        <taxon>Eukaryota</taxon>
        <taxon>Fungi</taxon>
        <taxon>Dikarya</taxon>
        <taxon>Ascomycota</taxon>
        <taxon>Pezizomycotina</taxon>
        <taxon>Eurotiomycetes</taxon>
        <taxon>Eurotiomycetidae</taxon>
        <taxon>Eurotiales</taxon>
        <taxon>Aspergillaceae</taxon>
        <taxon>Aspergillus</taxon>
    </lineage>
</organism>
<dbReference type="InterPro" id="IPR036770">
    <property type="entry name" value="Ankyrin_rpt-contain_sf"/>
</dbReference>
<dbReference type="AlphaFoldDB" id="A0A2V5HE49"/>
<dbReference type="EMBL" id="KZ825128">
    <property type="protein sequence ID" value="PYI20074.1"/>
    <property type="molecule type" value="Genomic_DNA"/>
</dbReference>